<accession>A0ABP2YL13</accession>
<dbReference type="Proteomes" id="UP000016646">
    <property type="component" value="Unassembled WGS sequence"/>
</dbReference>
<gene>
    <name evidence="2" type="ORF">HMPREF0860_2420</name>
</gene>
<evidence type="ECO:0000313" key="3">
    <source>
        <dbReference type="Proteomes" id="UP000016646"/>
    </source>
</evidence>
<organism evidence="2 3">
    <name type="scientific">Treponema socranskii subsp. socranskii VPI DR56BR1116 = ATCC 35536</name>
    <dbReference type="NCBI Taxonomy" id="1125725"/>
    <lineage>
        <taxon>Bacteria</taxon>
        <taxon>Pseudomonadati</taxon>
        <taxon>Spirochaetota</taxon>
        <taxon>Spirochaetia</taxon>
        <taxon>Spirochaetales</taxon>
        <taxon>Treponemataceae</taxon>
        <taxon>Treponema</taxon>
    </lineage>
</organism>
<feature type="transmembrane region" description="Helical" evidence="1">
    <location>
        <begin position="288"/>
        <end position="310"/>
    </location>
</feature>
<evidence type="ECO:0000313" key="2">
    <source>
        <dbReference type="EMBL" id="ERK00800.1"/>
    </source>
</evidence>
<comment type="caution">
    <text evidence="2">The sequence shown here is derived from an EMBL/GenBank/DDBJ whole genome shotgun (WGS) entry which is preliminary data.</text>
</comment>
<reference evidence="2 3" key="1">
    <citation type="submission" date="2013-08" db="EMBL/GenBank/DDBJ databases">
        <authorList>
            <person name="Durkin A.S."/>
            <person name="Haft D.R."/>
            <person name="McCorrison J."/>
            <person name="Torralba M."/>
            <person name="Gillis M."/>
            <person name="Haft D.H."/>
            <person name="Methe B."/>
            <person name="Sutton G."/>
            <person name="Nelson K.E."/>
        </authorList>
    </citation>
    <scope>NUCLEOTIDE SEQUENCE [LARGE SCALE GENOMIC DNA]</scope>
    <source>
        <strain evidence="2 3">ATCC 35536</strain>
    </source>
</reference>
<feature type="transmembrane region" description="Helical" evidence="1">
    <location>
        <begin position="141"/>
        <end position="160"/>
    </location>
</feature>
<keyword evidence="1" id="KW-0812">Transmembrane</keyword>
<keyword evidence="3" id="KW-1185">Reference proteome</keyword>
<keyword evidence="1" id="KW-0472">Membrane</keyword>
<evidence type="ECO:0000256" key="1">
    <source>
        <dbReference type="SAM" id="Phobius"/>
    </source>
</evidence>
<sequence length="465" mass="50453">MSAVKKMSVFFGIAVASLFVLFVFRTVPSGNLWERYRIVYVDDAADDDYAADVLKRAGCENVISLSSQRLPVTLPMHSPEVSLALAFADADGYLAKRKAYFFDRGAQYRLYYIEERYAPFAEDAVQEFRASGVAAGIDTHGVYPFIVPLICTAFALLLCFLSPHRSLFFVAAVFPVFFAACVPLYSAAASACLFLYGLFIALRLWGRRGAFSAVKTNPVLIAFFAASLIASCASSLRSALLFVPLAAGTVSVLAAFSTGERLYEARYRFTLVPIRPARAIPLFTKATFRGTAACVSSIAVLFAASLLSSFSSGFAASPFSHTSALEFPSARAQSPAGSFPTLDEYVAWYWNTKTAPYRSVNAQSAHERHPKTGDSIVFPRFSDGDKGISETSVSMVFDKNFYDAALGDIDALPYPAVEKLIKAQDAHVRVGYAFSASGGGGLLHTLLLAFALCIPSILLVRSKMR</sequence>
<proteinExistence type="predicted"/>
<feature type="transmembrane region" description="Helical" evidence="1">
    <location>
        <begin position="441"/>
        <end position="460"/>
    </location>
</feature>
<keyword evidence="1" id="KW-1133">Transmembrane helix</keyword>
<name>A0ABP2YL13_TRESO</name>
<dbReference type="EMBL" id="AVQI01000065">
    <property type="protein sequence ID" value="ERK00800.1"/>
    <property type="molecule type" value="Genomic_DNA"/>
</dbReference>
<feature type="transmembrane region" description="Helical" evidence="1">
    <location>
        <begin position="218"/>
        <end position="236"/>
    </location>
</feature>
<protein>
    <submittedName>
        <fullName evidence="2">Uncharacterized protein</fullName>
    </submittedName>
</protein>
<feature type="transmembrane region" description="Helical" evidence="1">
    <location>
        <begin position="242"/>
        <end position="259"/>
    </location>
</feature>
<feature type="transmembrane region" description="Helical" evidence="1">
    <location>
        <begin position="7"/>
        <end position="27"/>
    </location>
</feature>
<dbReference type="RefSeq" id="WP_021495686.1">
    <property type="nucleotide sequence ID" value="NZ_AUZJ01000053.1"/>
</dbReference>